<organism evidence="4 5">
    <name type="scientific">Flavivirga eckloniae</name>
    <dbReference type="NCBI Taxonomy" id="1803846"/>
    <lineage>
        <taxon>Bacteria</taxon>
        <taxon>Pseudomonadati</taxon>
        <taxon>Bacteroidota</taxon>
        <taxon>Flavobacteriia</taxon>
        <taxon>Flavobacteriales</taxon>
        <taxon>Flavobacteriaceae</taxon>
        <taxon>Flavivirga</taxon>
    </lineage>
</organism>
<gene>
    <name evidence="4" type="ORF">C1H87_07360</name>
</gene>
<dbReference type="InterPro" id="IPR050463">
    <property type="entry name" value="Gfo/Idh/MocA_oxidrdct_glycsds"/>
</dbReference>
<dbReference type="OrthoDB" id="726883at2"/>
<feature type="domain" description="Gfo/Idh/MocA-like oxidoreductase bacterial type C-terminal" evidence="3">
    <location>
        <begin position="208"/>
        <end position="264"/>
    </location>
</feature>
<accession>A0A2K9PPQ0</accession>
<dbReference type="InterPro" id="IPR000683">
    <property type="entry name" value="Gfo/Idh/MocA-like_OxRdtase_N"/>
</dbReference>
<keyword evidence="5" id="KW-1185">Reference proteome</keyword>
<dbReference type="PANTHER" id="PTHR43818:SF5">
    <property type="entry name" value="OXIDOREDUCTASE FAMILY PROTEIN"/>
    <property type="match status" value="1"/>
</dbReference>
<reference evidence="4 5" key="1">
    <citation type="submission" date="2018-01" db="EMBL/GenBank/DDBJ databases">
        <title>Complete genome sequence of Flavivirga eckloniae ECD14 isolated from seaweed Ecklonia cava.</title>
        <authorList>
            <person name="Lee J.H."/>
            <person name="Baik K.S."/>
            <person name="Seong C.N."/>
        </authorList>
    </citation>
    <scope>NUCLEOTIDE SEQUENCE [LARGE SCALE GENOMIC DNA]</scope>
    <source>
        <strain evidence="4 5">ECD14</strain>
    </source>
</reference>
<keyword evidence="1" id="KW-0732">Signal</keyword>
<dbReference type="Proteomes" id="UP000235826">
    <property type="component" value="Chromosome"/>
</dbReference>
<evidence type="ECO:0000313" key="5">
    <source>
        <dbReference type="Proteomes" id="UP000235826"/>
    </source>
</evidence>
<dbReference type="KEGG" id="fek:C1H87_07360"/>
<dbReference type="RefSeq" id="WP_102755192.1">
    <property type="nucleotide sequence ID" value="NZ_CP025791.1"/>
</dbReference>
<proteinExistence type="predicted"/>
<evidence type="ECO:0000259" key="2">
    <source>
        <dbReference type="Pfam" id="PF01408"/>
    </source>
</evidence>
<dbReference type="SUPFAM" id="SSF55347">
    <property type="entry name" value="Glyceraldehyde-3-phosphate dehydrogenase-like, C-terminal domain"/>
    <property type="match status" value="1"/>
</dbReference>
<dbReference type="Gene3D" id="3.40.50.720">
    <property type="entry name" value="NAD(P)-binding Rossmann-like Domain"/>
    <property type="match status" value="1"/>
</dbReference>
<dbReference type="EMBL" id="CP025791">
    <property type="protein sequence ID" value="AUP78537.1"/>
    <property type="molecule type" value="Genomic_DNA"/>
</dbReference>
<dbReference type="AlphaFoldDB" id="A0A2K9PPQ0"/>
<dbReference type="InterPro" id="IPR006311">
    <property type="entry name" value="TAT_signal"/>
</dbReference>
<dbReference type="Pfam" id="PF01408">
    <property type="entry name" value="GFO_IDH_MocA"/>
    <property type="match status" value="1"/>
</dbReference>
<sequence>MYNNRRNFIKKSSLALAGTSAALLFPMDLLAKIRKTVGPNDRINVGLIGCKGMGFWNLTCMLKMSNISVIALCDVDENILKKRTADLEKAGIKKPKWYNDYRKLLENKDIDVVIIGTPDHWHCLQLTDALDAGKDVYCEKPIANSIQEADIMLNRVQSSDNIVQVGQWQRSLPHFADAINYVHSGKLGKIRLAKVWAYQGWMETIPVVPDSPVPNGVDYKMWLGPATQRPFNKNRFHFNFRWYWDYAGGLMTDWGVHLMDYALYGMKAGYPKSVMALGGKFAYPNDAAETPDSLQAVYEYDDFSILWEQATGIDGGPYGKTHGIAFIGNNGTLVLNRDGWEVIHENEHSGWSGPKVPRMESIPHQGNQNVNGTELHTKNFIEAVKSRDRSILKAPIKVGYDAAVVCHMGNVAYKTGNRIYWDAEAGKFKEKEANKFAKANYQNGWVLPKV</sequence>
<protein>
    <submittedName>
        <fullName evidence="4">Oxidoreductase</fullName>
    </submittedName>
</protein>
<name>A0A2K9PPQ0_9FLAO</name>
<dbReference type="PROSITE" id="PS51318">
    <property type="entry name" value="TAT"/>
    <property type="match status" value="1"/>
</dbReference>
<dbReference type="InterPro" id="IPR043906">
    <property type="entry name" value="Gfo/Idh/MocA_OxRdtase_bact_C"/>
</dbReference>
<dbReference type="Pfam" id="PF19051">
    <property type="entry name" value="GFO_IDH_MocA_C2"/>
    <property type="match status" value="1"/>
</dbReference>
<feature type="domain" description="Gfo/Idh/MocA-like oxidoreductase N-terminal" evidence="2">
    <location>
        <begin position="43"/>
        <end position="166"/>
    </location>
</feature>
<evidence type="ECO:0000256" key="1">
    <source>
        <dbReference type="SAM" id="SignalP"/>
    </source>
</evidence>
<dbReference type="SUPFAM" id="SSF51735">
    <property type="entry name" value="NAD(P)-binding Rossmann-fold domains"/>
    <property type="match status" value="1"/>
</dbReference>
<dbReference type="Gene3D" id="3.30.360.10">
    <property type="entry name" value="Dihydrodipicolinate Reductase, domain 2"/>
    <property type="match status" value="1"/>
</dbReference>
<feature type="signal peptide" evidence="1">
    <location>
        <begin position="1"/>
        <end position="31"/>
    </location>
</feature>
<feature type="chain" id="PRO_5014998612" evidence="1">
    <location>
        <begin position="32"/>
        <end position="450"/>
    </location>
</feature>
<dbReference type="PANTHER" id="PTHR43818">
    <property type="entry name" value="BCDNA.GH03377"/>
    <property type="match status" value="1"/>
</dbReference>
<dbReference type="InterPro" id="IPR036291">
    <property type="entry name" value="NAD(P)-bd_dom_sf"/>
</dbReference>
<dbReference type="GO" id="GO:0000166">
    <property type="term" value="F:nucleotide binding"/>
    <property type="evidence" value="ECO:0007669"/>
    <property type="project" value="InterPro"/>
</dbReference>
<evidence type="ECO:0000313" key="4">
    <source>
        <dbReference type="EMBL" id="AUP78537.1"/>
    </source>
</evidence>
<evidence type="ECO:0000259" key="3">
    <source>
        <dbReference type="Pfam" id="PF19051"/>
    </source>
</evidence>